<dbReference type="RefSeq" id="WP_341979454.1">
    <property type="nucleotide sequence ID" value="NZ_JBBYAF010000001.1"/>
</dbReference>
<dbReference type="EMBL" id="JBBYAF010000001">
    <property type="protein sequence ID" value="MEL3970845.1"/>
    <property type="molecule type" value="Genomic_DNA"/>
</dbReference>
<dbReference type="InterPro" id="IPR053163">
    <property type="entry name" value="HTH-type_regulator_Rgg"/>
</dbReference>
<organism evidence="2 3">
    <name type="scientific">Rossellomorea oryzaecorticis</name>
    <dbReference type="NCBI Taxonomy" id="1396505"/>
    <lineage>
        <taxon>Bacteria</taxon>
        <taxon>Bacillati</taxon>
        <taxon>Bacillota</taxon>
        <taxon>Bacilli</taxon>
        <taxon>Bacillales</taxon>
        <taxon>Bacillaceae</taxon>
        <taxon>Rossellomorea</taxon>
    </lineage>
</organism>
<evidence type="ECO:0000259" key="1">
    <source>
        <dbReference type="PROSITE" id="PS50943"/>
    </source>
</evidence>
<dbReference type="Gene3D" id="1.25.40.10">
    <property type="entry name" value="Tetratricopeptide repeat domain"/>
    <property type="match status" value="1"/>
</dbReference>
<dbReference type="InterPro" id="IPR041315">
    <property type="entry name" value="PlcR_TPR"/>
</dbReference>
<reference evidence="2 3" key="1">
    <citation type="submission" date="2024-04" db="EMBL/GenBank/DDBJ databases">
        <title>Bacillus oryzaecorticis sp. nov., a moderately halophilic bacterium isolated from rice husks.</title>
        <authorList>
            <person name="Zhu H.-S."/>
        </authorList>
    </citation>
    <scope>NUCLEOTIDE SEQUENCE [LARGE SCALE GENOMIC DNA]</scope>
    <source>
        <strain evidence="2 3">ZC255</strain>
    </source>
</reference>
<dbReference type="SUPFAM" id="SSF47413">
    <property type="entry name" value="lambda repressor-like DNA-binding domains"/>
    <property type="match status" value="1"/>
</dbReference>
<dbReference type="SMART" id="SM00530">
    <property type="entry name" value="HTH_XRE"/>
    <property type="match status" value="1"/>
</dbReference>
<dbReference type="PANTHER" id="PTHR37038">
    <property type="entry name" value="TRANSCRIPTIONAL REGULATOR-RELATED"/>
    <property type="match status" value="1"/>
</dbReference>
<protein>
    <submittedName>
        <fullName evidence="2">Helix-turn-helix domain-containing protein</fullName>
    </submittedName>
</protein>
<gene>
    <name evidence="2" type="ORF">AAEO50_00995</name>
</gene>
<dbReference type="Pfam" id="PF01381">
    <property type="entry name" value="HTH_3"/>
    <property type="match status" value="1"/>
</dbReference>
<evidence type="ECO:0000313" key="3">
    <source>
        <dbReference type="Proteomes" id="UP001389717"/>
    </source>
</evidence>
<comment type="caution">
    <text evidence="2">The sequence shown here is derived from an EMBL/GenBank/DDBJ whole genome shotgun (WGS) entry which is preliminary data.</text>
</comment>
<accession>A0ABU9K423</accession>
<dbReference type="InterPro" id="IPR011990">
    <property type="entry name" value="TPR-like_helical_dom_sf"/>
</dbReference>
<dbReference type="SUPFAM" id="SSF48452">
    <property type="entry name" value="TPR-like"/>
    <property type="match status" value="1"/>
</dbReference>
<dbReference type="PANTHER" id="PTHR37038:SF14">
    <property type="entry name" value="TRANSCRIPTIONAL ACTIVATOR"/>
    <property type="match status" value="1"/>
</dbReference>
<proteinExistence type="predicted"/>
<keyword evidence="3" id="KW-1185">Reference proteome</keyword>
<feature type="domain" description="HTH cro/C1-type" evidence="1">
    <location>
        <begin position="10"/>
        <end position="63"/>
    </location>
</feature>
<dbReference type="Proteomes" id="UP001389717">
    <property type="component" value="Unassembled WGS sequence"/>
</dbReference>
<dbReference type="CDD" id="cd00093">
    <property type="entry name" value="HTH_XRE"/>
    <property type="match status" value="1"/>
</dbReference>
<dbReference type="PROSITE" id="PS50943">
    <property type="entry name" value="HTH_CROC1"/>
    <property type="match status" value="1"/>
</dbReference>
<name>A0ABU9K423_9BACI</name>
<dbReference type="Pfam" id="PF18768">
    <property type="entry name" value="RNPP_C"/>
    <property type="match status" value="1"/>
</dbReference>
<evidence type="ECO:0000313" key="2">
    <source>
        <dbReference type="EMBL" id="MEL3970845.1"/>
    </source>
</evidence>
<dbReference type="InterPro" id="IPR010982">
    <property type="entry name" value="Lambda_DNA-bd_dom_sf"/>
</dbReference>
<dbReference type="InterPro" id="IPR001387">
    <property type="entry name" value="Cro/C1-type_HTH"/>
</dbReference>
<sequence>MDYSAIGKKIKELRKVIGLTQGELAEGICTQALVSRIEKGDIYPSAAALYQIALKLGVDVNYFFEIGTTPRLDYVLEVEKQLKHLRINFKFEEIMELVKTEERNPLFYKDNEKLQLLYWYKGIYAFEVKKNETDAFSILNEAYHLTAHQKKAMTEREMEILLSIGTIHSSLYHHDEALRYYHQIESALKATEQLHDKTIKPRLYYNISRVLTRTGRYEESTGYCMKALDWCIEEELLWGLGELNYQIGYNFELVNEYEKAIPYFQRSLHMFELRHDQKNLEFLEEKLERLMSHTL</sequence>